<comment type="caution">
    <text evidence="2">The sequence shown here is derived from an EMBL/GenBank/DDBJ whole genome shotgun (WGS) entry which is preliminary data.</text>
</comment>
<feature type="coiled-coil region" evidence="1">
    <location>
        <begin position="90"/>
        <end position="117"/>
    </location>
</feature>
<dbReference type="AlphaFoldDB" id="A0A0G1Q9Q3"/>
<evidence type="ECO:0000313" key="2">
    <source>
        <dbReference type="EMBL" id="KKU41547.1"/>
    </source>
</evidence>
<gene>
    <name evidence="2" type="ORF">UX57_C0003G0047</name>
</gene>
<name>A0A0G1Q9Q3_9BACT</name>
<proteinExistence type="predicted"/>
<dbReference type="STRING" id="1618994.UX57_C0003G0047"/>
<dbReference type="EMBL" id="LCMS01000003">
    <property type="protein sequence ID" value="KKU41547.1"/>
    <property type="molecule type" value="Genomic_DNA"/>
</dbReference>
<sequence>MKEQINWREIVGATEISQLKRVADFLIEESKKQDEVLKKKGKEWERMHDGGEEYQGYTKKEWDGLQLGEETYEIECFQQILFRSFISTVFAFIEHDLKELCNQLQKMSEQKFSLRDMKGNGMYACLTYLDRILEHDFMLGDADIRVCRHIRNALDHGDTKLSKERQSNLQKNLKGSNFKIDFHNDEIYFEKEHVYIFIQFADKVWKAISNQWIVR</sequence>
<evidence type="ECO:0000313" key="3">
    <source>
        <dbReference type="Proteomes" id="UP000034795"/>
    </source>
</evidence>
<reference evidence="2 3" key="1">
    <citation type="journal article" date="2015" name="Nature">
        <title>rRNA introns, odd ribosomes, and small enigmatic genomes across a large radiation of phyla.</title>
        <authorList>
            <person name="Brown C.T."/>
            <person name="Hug L.A."/>
            <person name="Thomas B.C."/>
            <person name="Sharon I."/>
            <person name="Castelle C.J."/>
            <person name="Singh A."/>
            <person name="Wilkins M.J."/>
            <person name="Williams K.H."/>
            <person name="Banfield J.F."/>
        </authorList>
    </citation>
    <scope>NUCLEOTIDE SEQUENCE [LARGE SCALE GENOMIC DNA]</scope>
</reference>
<evidence type="ECO:0000256" key="1">
    <source>
        <dbReference type="SAM" id="Coils"/>
    </source>
</evidence>
<organism evidence="2 3">
    <name type="scientific">Candidatus Uhrbacteria bacterium GW2011_GWE2_46_68</name>
    <dbReference type="NCBI Taxonomy" id="1618994"/>
    <lineage>
        <taxon>Bacteria</taxon>
        <taxon>Candidatus Uhriibacteriota</taxon>
    </lineage>
</organism>
<evidence type="ECO:0008006" key="4">
    <source>
        <dbReference type="Google" id="ProtNLM"/>
    </source>
</evidence>
<accession>A0A0G1Q9Q3</accession>
<protein>
    <recommendedName>
        <fullName evidence="4">MAE-28990/MAE-18760-like HEPN domain-containing protein</fullName>
    </recommendedName>
</protein>
<dbReference type="Proteomes" id="UP000034795">
    <property type="component" value="Unassembled WGS sequence"/>
</dbReference>
<keyword evidence="1" id="KW-0175">Coiled coil</keyword>